<dbReference type="InParanoid" id="M1YVD9"/>
<evidence type="ECO:0000256" key="1">
    <source>
        <dbReference type="SAM" id="MobiDB-lite"/>
    </source>
</evidence>
<accession>M1YVD9</accession>
<organism evidence="2 3">
    <name type="scientific">Nitrospina gracilis (strain 3/211)</name>
    <dbReference type="NCBI Taxonomy" id="1266370"/>
    <lineage>
        <taxon>Bacteria</taxon>
        <taxon>Pseudomonadati</taxon>
        <taxon>Nitrospinota/Tectimicrobiota group</taxon>
        <taxon>Nitrospinota</taxon>
        <taxon>Nitrospinia</taxon>
        <taxon>Nitrospinales</taxon>
        <taxon>Nitrospinaceae</taxon>
        <taxon>Nitrospina</taxon>
    </lineage>
</organism>
<reference evidence="2 3" key="1">
    <citation type="journal article" date="2013" name="Front. Microbiol.">
        <title>The genome of Nitrospina gracilis illuminates the metabolism and evolution of the major marine nitrite oxidizer.</title>
        <authorList>
            <person name="Luecker S."/>
            <person name="Nowka B."/>
            <person name="Rattei T."/>
            <person name="Spieck E."/>
            <person name="and Daims H."/>
        </authorList>
    </citation>
    <scope>NUCLEOTIDE SEQUENCE [LARGE SCALE GENOMIC DNA]</scope>
    <source>
        <strain evidence="2 3">3/211</strain>
    </source>
</reference>
<keyword evidence="3" id="KW-1185">Reference proteome</keyword>
<gene>
    <name evidence="2" type="ORF">NITGR_100075</name>
</gene>
<protein>
    <submittedName>
        <fullName evidence="2">Uncharacterized protein</fullName>
    </submittedName>
</protein>
<evidence type="ECO:0000313" key="3">
    <source>
        <dbReference type="Proteomes" id="UP000011704"/>
    </source>
</evidence>
<dbReference type="STRING" id="1266370.NITGR_100075"/>
<dbReference type="EMBL" id="CAQJ01000002">
    <property type="protein sequence ID" value="CCQ89270.1"/>
    <property type="molecule type" value="Genomic_DNA"/>
</dbReference>
<dbReference type="HOGENOM" id="CLU_2024275_0_0_0"/>
<proteinExistence type="predicted"/>
<dbReference type="AlphaFoldDB" id="M1YVD9"/>
<feature type="region of interest" description="Disordered" evidence="1">
    <location>
        <begin position="64"/>
        <end position="94"/>
    </location>
</feature>
<evidence type="ECO:0000313" key="2">
    <source>
        <dbReference type="EMBL" id="CCQ89270.1"/>
    </source>
</evidence>
<dbReference type="Proteomes" id="UP000011704">
    <property type="component" value="Unassembled WGS sequence"/>
</dbReference>
<name>M1YVD9_NITG3</name>
<dbReference type="RefSeq" id="WP_005005494.1">
    <property type="nucleotide sequence ID" value="NZ_HG422173.1"/>
</dbReference>
<feature type="compositionally biased region" description="Basic residues" evidence="1">
    <location>
        <begin position="71"/>
        <end position="80"/>
    </location>
</feature>
<sequence length="122" mass="14096">MSHSEDPERDYEKLSKAITEAVLSSEKVKKIVAEIQKREDICPQSFMVLVLKLQTLTEGFDVEVEEGSEKPKKKPRRSKKKAADTSQFIDGQPLSQKEIEFEEFVSENFDTEEWLKKNGLIF</sequence>
<comment type="caution">
    <text evidence="2">The sequence shown here is derived from an EMBL/GenBank/DDBJ whole genome shotgun (WGS) entry which is preliminary data.</text>
</comment>
<feature type="compositionally biased region" description="Polar residues" evidence="1">
    <location>
        <begin position="84"/>
        <end position="94"/>
    </location>
</feature>